<organism evidence="6 7">
    <name type="scientific">Micromonospora zhanjiangensis</name>
    <dbReference type="NCBI Taxonomy" id="1522057"/>
    <lineage>
        <taxon>Bacteria</taxon>
        <taxon>Bacillati</taxon>
        <taxon>Actinomycetota</taxon>
        <taxon>Actinomycetes</taxon>
        <taxon>Micromonosporales</taxon>
        <taxon>Micromonosporaceae</taxon>
        <taxon>Micromonospora</taxon>
    </lineage>
</organism>
<dbReference type="InterPro" id="IPR050109">
    <property type="entry name" value="HTH-type_TetR-like_transc_reg"/>
</dbReference>
<dbReference type="Proteomes" id="UP001595868">
    <property type="component" value="Unassembled WGS sequence"/>
</dbReference>
<feature type="domain" description="HTH tetR-type" evidence="4">
    <location>
        <begin position="27"/>
        <end position="71"/>
    </location>
</feature>
<evidence type="ECO:0000313" key="7">
    <source>
        <dbReference type="Proteomes" id="UP001595868"/>
    </source>
</evidence>
<dbReference type="RefSeq" id="WP_377548511.1">
    <property type="nucleotide sequence ID" value="NZ_JBHSBN010000015.1"/>
</dbReference>
<keyword evidence="7" id="KW-1185">Reference proteome</keyword>
<accession>A0ABV8KQE4</accession>
<evidence type="ECO:0000256" key="2">
    <source>
        <dbReference type="ARBA" id="ARBA00023125"/>
    </source>
</evidence>
<evidence type="ECO:0000256" key="1">
    <source>
        <dbReference type="ARBA" id="ARBA00023015"/>
    </source>
</evidence>
<dbReference type="PANTHER" id="PTHR30055:SF151">
    <property type="entry name" value="TRANSCRIPTIONAL REGULATORY PROTEIN"/>
    <property type="match status" value="1"/>
</dbReference>
<dbReference type="Gene3D" id="1.10.10.60">
    <property type="entry name" value="Homeodomain-like"/>
    <property type="match status" value="1"/>
</dbReference>
<dbReference type="SUPFAM" id="SSF48498">
    <property type="entry name" value="Tetracyclin repressor-like, C-terminal domain"/>
    <property type="match status" value="1"/>
</dbReference>
<comment type="caution">
    <text evidence="6">The sequence shown here is derived from an EMBL/GenBank/DDBJ whole genome shotgun (WGS) entry which is preliminary data.</text>
</comment>
<sequence>MSEPTPLVWDLPAEPRGARLHLSQAAIAAAAIRVADADGEHAVTMRRVAKELGAATPMSLYRYVGGKDGIIDLMLDQVFGEIGLPKKPAEHWRESMHILATRSRGALRRHPWFTALAHQRPLFGPNALAHNEWSLTALAGLGLPIGTAMSVVTMVFGYAVSYAQNEAEEDRMRSRIGVHTDAELRATAAPYIERIVNDGRYPLLARWISEGAAAQPDDQFLLGLDCLLDGIQSRILNAGLPPGGN</sequence>
<feature type="domain" description="Tetracycline repressor TetR C-terminal" evidence="5">
    <location>
        <begin position="84"/>
        <end position="234"/>
    </location>
</feature>
<proteinExistence type="predicted"/>
<dbReference type="PANTHER" id="PTHR30055">
    <property type="entry name" value="HTH-TYPE TRANSCRIPTIONAL REGULATOR RUTR"/>
    <property type="match status" value="1"/>
</dbReference>
<dbReference type="Pfam" id="PF02909">
    <property type="entry name" value="TetR_C_1"/>
    <property type="match status" value="1"/>
</dbReference>
<dbReference type="Gene3D" id="1.10.357.10">
    <property type="entry name" value="Tetracycline Repressor, domain 2"/>
    <property type="match status" value="1"/>
</dbReference>
<dbReference type="InterPro" id="IPR004111">
    <property type="entry name" value="Repressor_TetR_C"/>
</dbReference>
<reference evidence="7" key="1">
    <citation type="journal article" date="2019" name="Int. J. Syst. Evol. Microbiol.">
        <title>The Global Catalogue of Microorganisms (GCM) 10K type strain sequencing project: providing services to taxonomists for standard genome sequencing and annotation.</title>
        <authorList>
            <consortium name="The Broad Institute Genomics Platform"/>
            <consortium name="The Broad Institute Genome Sequencing Center for Infectious Disease"/>
            <person name="Wu L."/>
            <person name="Ma J."/>
        </authorList>
    </citation>
    <scope>NUCLEOTIDE SEQUENCE [LARGE SCALE GENOMIC DNA]</scope>
    <source>
        <strain evidence="7">2902at01</strain>
    </source>
</reference>
<dbReference type="InterPro" id="IPR001647">
    <property type="entry name" value="HTH_TetR"/>
</dbReference>
<protein>
    <submittedName>
        <fullName evidence="6">TetR/AcrR family transcriptional regulator</fullName>
    </submittedName>
</protein>
<evidence type="ECO:0000259" key="4">
    <source>
        <dbReference type="Pfam" id="PF00440"/>
    </source>
</evidence>
<dbReference type="SUPFAM" id="SSF46689">
    <property type="entry name" value="Homeodomain-like"/>
    <property type="match status" value="1"/>
</dbReference>
<keyword evidence="3" id="KW-0804">Transcription</keyword>
<name>A0ABV8KQE4_9ACTN</name>
<keyword evidence="1" id="KW-0805">Transcription regulation</keyword>
<dbReference type="InterPro" id="IPR036271">
    <property type="entry name" value="Tet_transcr_reg_TetR-rel_C_sf"/>
</dbReference>
<dbReference type="InterPro" id="IPR009057">
    <property type="entry name" value="Homeodomain-like_sf"/>
</dbReference>
<dbReference type="Pfam" id="PF00440">
    <property type="entry name" value="TetR_N"/>
    <property type="match status" value="1"/>
</dbReference>
<gene>
    <name evidence="6" type="ORF">ACFOX0_20800</name>
</gene>
<evidence type="ECO:0000259" key="5">
    <source>
        <dbReference type="Pfam" id="PF02909"/>
    </source>
</evidence>
<dbReference type="EMBL" id="JBHSBN010000015">
    <property type="protein sequence ID" value="MFC4108360.1"/>
    <property type="molecule type" value="Genomic_DNA"/>
</dbReference>
<evidence type="ECO:0000256" key="3">
    <source>
        <dbReference type="ARBA" id="ARBA00023163"/>
    </source>
</evidence>
<keyword evidence="2" id="KW-0238">DNA-binding</keyword>
<evidence type="ECO:0000313" key="6">
    <source>
        <dbReference type="EMBL" id="MFC4108360.1"/>
    </source>
</evidence>